<evidence type="ECO:0000313" key="2">
    <source>
        <dbReference type="Proteomes" id="UP000178114"/>
    </source>
</evidence>
<organism evidence="1 2">
    <name type="scientific">Candidatus Giovannonibacteria bacterium RIFCSPLOWO2_01_FULL_45_34</name>
    <dbReference type="NCBI Taxonomy" id="1798351"/>
    <lineage>
        <taxon>Bacteria</taxon>
        <taxon>Candidatus Giovannoniibacteriota</taxon>
    </lineage>
</organism>
<sequence length="102" mass="12241">MFFYFTLFLFSAVGMLVIARRNRELFYTSNFAQFMAVLQKETSNLWHAHLRERSFVFIEKSLQNLRIWFMRIENRLLKTTHLIRGIKEKNGNSDVSSKTDIM</sequence>
<dbReference type="STRING" id="1798351.A2930_03465"/>
<proteinExistence type="predicted"/>
<evidence type="ECO:0000313" key="1">
    <source>
        <dbReference type="EMBL" id="OGF81298.1"/>
    </source>
</evidence>
<name>A0A1F5X069_9BACT</name>
<accession>A0A1F5X069</accession>
<reference evidence="1 2" key="1">
    <citation type="journal article" date="2016" name="Nat. Commun.">
        <title>Thousands of microbial genomes shed light on interconnected biogeochemical processes in an aquifer system.</title>
        <authorList>
            <person name="Anantharaman K."/>
            <person name="Brown C.T."/>
            <person name="Hug L.A."/>
            <person name="Sharon I."/>
            <person name="Castelle C.J."/>
            <person name="Probst A.J."/>
            <person name="Thomas B.C."/>
            <person name="Singh A."/>
            <person name="Wilkins M.J."/>
            <person name="Karaoz U."/>
            <person name="Brodie E.L."/>
            <person name="Williams K.H."/>
            <person name="Hubbard S.S."/>
            <person name="Banfield J.F."/>
        </authorList>
    </citation>
    <scope>NUCLEOTIDE SEQUENCE [LARGE SCALE GENOMIC DNA]</scope>
</reference>
<gene>
    <name evidence="1" type="ORF">A2930_03465</name>
</gene>
<protein>
    <submittedName>
        <fullName evidence="1">Uncharacterized protein</fullName>
    </submittedName>
</protein>
<dbReference type="AlphaFoldDB" id="A0A1F5X069"/>
<dbReference type="Proteomes" id="UP000178114">
    <property type="component" value="Unassembled WGS sequence"/>
</dbReference>
<dbReference type="EMBL" id="MFID01000013">
    <property type="protein sequence ID" value="OGF81298.1"/>
    <property type="molecule type" value="Genomic_DNA"/>
</dbReference>
<comment type="caution">
    <text evidence="1">The sequence shown here is derived from an EMBL/GenBank/DDBJ whole genome shotgun (WGS) entry which is preliminary data.</text>
</comment>